<name>A0A6A3C6X4_HIBSY</name>
<dbReference type="EMBL" id="VEPZ02000433">
    <property type="protein sequence ID" value="KAE8725035.1"/>
    <property type="molecule type" value="Genomic_DNA"/>
</dbReference>
<dbReference type="PANTHER" id="PTHR34112">
    <property type="entry name" value="C-JUN-AMINO-TERMINAL KINASE-INTERACTING PROTEIN"/>
    <property type="match status" value="1"/>
</dbReference>
<keyword evidence="3" id="KW-1185">Reference proteome</keyword>
<feature type="region of interest" description="Disordered" evidence="1">
    <location>
        <begin position="30"/>
        <end position="67"/>
    </location>
</feature>
<evidence type="ECO:0000313" key="2">
    <source>
        <dbReference type="EMBL" id="KAE8725035.1"/>
    </source>
</evidence>
<proteinExistence type="predicted"/>
<sequence>MHHGRQRNYRNTIDFDYPHHAFLDRTSSLNSRRSFSNGSAKHSYSSFSRSHRDKDRERDKERSSFVDHWEHDTADPLDSILTSRIEKLGVSTSRVEMVALPRSHSLISRKQGEAVPRRVAVSSGDIGNSKNKNGNDLLPGGTIGSSIDEAMFEKDFPSLGPEERQAVLQIARISSPCLSSVSSPVGNSSLIGGEGWTSALAEMPILAGSSSTGSMSAPLTVSTSGSGGPSATMGLNMAEALVQAPSRTCTAPQLSVKTQRREELAINQSKQLIPVIPSMPKCSVLNSVDKSKVKPAVRASEMNIAVKSGQQQPSLIHHGWESGVSSPKQKDVATPTTNVNSKVTTSQHAVAAVTSAPARNSNNPKHSTRERKAAALNPIAGFTVEKIPSLAQTQSRNDFFNLLKKKMSTNTSSCLSVQTLIFHHPPQRNMKFQRKYAVLHQLRLPMRMILQQLAMVAP</sequence>
<dbReference type="AlphaFoldDB" id="A0A6A3C6X4"/>
<evidence type="ECO:0000313" key="3">
    <source>
        <dbReference type="Proteomes" id="UP000436088"/>
    </source>
</evidence>
<feature type="compositionally biased region" description="Polar residues" evidence="1">
    <location>
        <begin position="30"/>
        <end position="47"/>
    </location>
</feature>
<evidence type="ECO:0000256" key="1">
    <source>
        <dbReference type="SAM" id="MobiDB-lite"/>
    </source>
</evidence>
<feature type="compositionally biased region" description="Basic and acidic residues" evidence="1">
    <location>
        <begin position="50"/>
        <end position="67"/>
    </location>
</feature>
<dbReference type="PANTHER" id="PTHR34112:SF18">
    <property type="entry name" value="C-JUN-AMINO-TERMINAL KINASE-INTERACTING PROTEIN"/>
    <property type="match status" value="1"/>
</dbReference>
<dbReference type="Proteomes" id="UP000436088">
    <property type="component" value="Unassembled WGS sequence"/>
</dbReference>
<organism evidence="2 3">
    <name type="scientific">Hibiscus syriacus</name>
    <name type="common">Rose of Sharon</name>
    <dbReference type="NCBI Taxonomy" id="106335"/>
    <lineage>
        <taxon>Eukaryota</taxon>
        <taxon>Viridiplantae</taxon>
        <taxon>Streptophyta</taxon>
        <taxon>Embryophyta</taxon>
        <taxon>Tracheophyta</taxon>
        <taxon>Spermatophyta</taxon>
        <taxon>Magnoliopsida</taxon>
        <taxon>eudicotyledons</taxon>
        <taxon>Gunneridae</taxon>
        <taxon>Pentapetalae</taxon>
        <taxon>rosids</taxon>
        <taxon>malvids</taxon>
        <taxon>Malvales</taxon>
        <taxon>Malvaceae</taxon>
        <taxon>Malvoideae</taxon>
        <taxon>Hibiscus</taxon>
    </lineage>
</organism>
<protein>
    <submittedName>
        <fullName evidence="2">Cell wall protein AWA1-like isoform X2</fullName>
    </submittedName>
</protein>
<accession>A0A6A3C6X4</accession>
<reference evidence="2" key="1">
    <citation type="submission" date="2019-09" db="EMBL/GenBank/DDBJ databases">
        <title>Draft genome information of white flower Hibiscus syriacus.</title>
        <authorList>
            <person name="Kim Y.-M."/>
        </authorList>
    </citation>
    <scope>NUCLEOTIDE SEQUENCE [LARGE SCALE GENOMIC DNA]</scope>
    <source>
        <strain evidence="2">YM2019G1</strain>
    </source>
</reference>
<gene>
    <name evidence="2" type="ORF">F3Y22_tig00009023pilonHSYRG00171</name>
</gene>
<comment type="caution">
    <text evidence="2">The sequence shown here is derived from an EMBL/GenBank/DDBJ whole genome shotgun (WGS) entry which is preliminary data.</text>
</comment>